<dbReference type="GO" id="GO:0070006">
    <property type="term" value="F:metalloaminopeptidase activity"/>
    <property type="evidence" value="ECO:0007669"/>
    <property type="project" value="InterPro"/>
</dbReference>
<dbReference type="RefSeq" id="WP_053079284.1">
    <property type="nucleotide sequence ID" value="NZ_JYNU01000004.1"/>
</dbReference>
<evidence type="ECO:0000256" key="7">
    <source>
        <dbReference type="ARBA" id="ARBA00050021"/>
    </source>
</evidence>
<protein>
    <recommendedName>
        <fullName evidence="7">Probable cytosol aminopeptidase</fullName>
    </recommendedName>
    <alternativeName>
        <fullName evidence="8">Leucine aminopeptidase</fullName>
    </alternativeName>
    <alternativeName>
        <fullName evidence="5">Leucyl aminopeptidase</fullName>
    </alternativeName>
</protein>
<dbReference type="EMBL" id="JYNU01000004">
    <property type="protein sequence ID" value="KMO80927.1"/>
    <property type="molecule type" value="Genomic_DNA"/>
</dbReference>
<gene>
    <name evidence="10" type="primary">pepA_1</name>
    <name evidence="10" type="ORF">MOBUDSM44075_00804</name>
</gene>
<keyword evidence="4 10" id="KW-0378">Hydrolase</keyword>
<evidence type="ECO:0000313" key="11">
    <source>
        <dbReference type="Proteomes" id="UP000036313"/>
    </source>
</evidence>
<dbReference type="Gene3D" id="3.40.630.10">
    <property type="entry name" value="Zn peptidases"/>
    <property type="match status" value="1"/>
</dbReference>
<keyword evidence="3" id="KW-0645">Protease</keyword>
<dbReference type="InterPro" id="IPR000819">
    <property type="entry name" value="Peptidase_M17_C"/>
</dbReference>
<keyword evidence="2 10" id="KW-0031">Aminopeptidase</keyword>
<dbReference type="PANTHER" id="PTHR11963:SF23">
    <property type="entry name" value="CYTOSOL AMINOPEPTIDASE"/>
    <property type="match status" value="1"/>
</dbReference>
<dbReference type="PRINTS" id="PR00481">
    <property type="entry name" value="LAMNOPPTDASE"/>
</dbReference>
<dbReference type="GO" id="GO:0006508">
    <property type="term" value="P:proteolysis"/>
    <property type="evidence" value="ECO:0007669"/>
    <property type="project" value="UniProtKB-KW"/>
</dbReference>
<comment type="caution">
    <text evidence="10">The sequence shown here is derived from an EMBL/GenBank/DDBJ whole genome shotgun (WGS) entry which is preliminary data.</text>
</comment>
<evidence type="ECO:0000256" key="8">
    <source>
        <dbReference type="ARBA" id="ARBA00050061"/>
    </source>
</evidence>
<evidence type="ECO:0000256" key="4">
    <source>
        <dbReference type="ARBA" id="ARBA00022801"/>
    </source>
</evidence>
<evidence type="ECO:0000256" key="1">
    <source>
        <dbReference type="ARBA" id="ARBA00009528"/>
    </source>
</evidence>
<dbReference type="PANTHER" id="PTHR11963">
    <property type="entry name" value="LEUCINE AMINOPEPTIDASE-RELATED"/>
    <property type="match status" value="1"/>
</dbReference>
<feature type="domain" description="Cytosol aminopeptidase" evidence="9">
    <location>
        <begin position="176"/>
        <end position="481"/>
    </location>
</feature>
<sequence length="488" mass="49438">MDAVSLTHHDPAELAALLADHQGATVVVGLPCGSRGVFAGPGATLLAEALGVDVVDLVMTDPEFDGGATARSVLAVPGPSGPVRVVAVGIGGGRPTPHGLFDAALAARAGVTVLSLLALEAENALGAVAEGHAISAWQYHRDGSPTEARIHLVGATATDSDAVLSRAATVAQATGWVRQLVETPPNTLSPSAFAAAVTDFAEQTAPGSVVVETWDADALRDRGFGATLAVGGASARPPLAVVVRIEGEAQGIGLAGKGITFDSGGINLKRDGGELSWMKSDMAGAAAVAAAVIAAAALGRTAPAVAVLPVAENMPGGAALRPGDVVRHPGGQTTEVLDTDCEGRLVLADALSWLVGQHLSGVIDVGTLTDSGGVGPAYWGCWTNAVALADDLIDSGRRAFDPGWQLPLHPTYRAMLPSRVADIANAAPDHPDSGQLAATYLRSLVGDTPWVHIDNGSAAWLERDAHPWPAGATGTPVRALVEYLHPSA</sequence>
<name>A0A0J6WGP9_9MYCO</name>
<evidence type="ECO:0000256" key="6">
    <source>
        <dbReference type="ARBA" id="ARBA00049972"/>
    </source>
</evidence>
<evidence type="ECO:0000256" key="5">
    <source>
        <dbReference type="ARBA" id="ARBA00033172"/>
    </source>
</evidence>
<dbReference type="Proteomes" id="UP000036313">
    <property type="component" value="Unassembled WGS sequence"/>
</dbReference>
<dbReference type="PATRIC" id="fig|1807.14.peg.807"/>
<evidence type="ECO:0000256" key="3">
    <source>
        <dbReference type="ARBA" id="ARBA00022670"/>
    </source>
</evidence>
<dbReference type="SUPFAM" id="SSF53187">
    <property type="entry name" value="Zn-dependent exopeptidases"/>
    <property type="match status" value="1"/>
</dbReference>
<comment type="function">
    <text evidence="6">Presumably involved in the processing and regular turnover of intracellular proteins. Catalyzes the removal of unsubstituted N-terminal amino acids from various peptides.</text>
</comment>
<comment type="similarity">
    <text evidence="1">Belongs to the peptidase M17 family.</text>
</comment>
<evidence type="ECO:0000259" key="9">
    <source>
        <dbReference type="Pfam" id="PF00883"/>
    </source>
</evidence>
<evidence type="ECO:0000313" key="10">
    <source>
        <dbReference type="EMBL" id="KMO80927.1"/>
    </source>
</evidence>
<dbReference type="InterPro" id="IPR011356">
    <property type="entry name" value="Leucine_aapep/pepB"/>
</dbReference>
<reference evidence="10 11" key="1">
    <citation type="journal article" date="2015" name="Genome Biol. Evol.">
        <title>Characterization of Three Mycobacterium spp. with Potential Use in Bioremediation by Genome Sequencing and Comparative Genomics.</title>
        <authorList>
            <person name="Das S."/>
            <person name="Pettersson B.M."/>
            <person name="Behra P.R."/>
            <person name="Ramesh M."/>
            <person name="Dasgupta S."/>
            <person name="Bhattacharya A."/>
            <person name="Kirsebom L.A."/>
        </authorList>
    </citation>
    <scope>NUCLEOTIDE SEQUENCE [LARGE SCALE GENOMIC DNA]</scope>
    <source>
        <strain evidence="10 11">DSM 44075</strain>
    </source>
</reference>
<organism evidence="10 11">
    <name type="scientific">Mycolicibacterium obuense</name>
    <dbReference type="NCBI Taxonomy" id="1807"/>
    <lineage>
        <taxon>Bacteria</taxon>
        <taxon>Bacillati</taxon>
        <taxon>Actinomycetota</taxon>
        <taxon>Actinomycetes</taxon>
        <taxon>Mycobacteriales</taxon>
        <taxon>Mycobacteriaceae</taxon>
        <taxon>Mycolicibacterium</taxon>
    </lineage>
</organism>
<evidence type="ECO:0000256" key="2">
    <source>
        <dbReference type="ARBA" id="ARBA00022438"/>
    </source>
</evidence>
<dbReference type="GO" id="GO:0030145">
    <property type="term" value="F:manganese ion binding"/>
    <property type="evidence" value="ECO:0007669"/>
    <property type="project" value="InterPro"/>
</dbReference>
<proteinExistence type="inferred from homology"/>
<dbReference type="GO" id="GO:0005737">
    <property type="term" value="C:cytoplasm"/>
    <property type="evidence" value="ECO:0007669"/>
    <property type="project" value="InterPro"/>
</dbReference>
<dbReference type="Pfam" id="PF00883">
    <property type="entry name" value="Peptidase_M17"/>
    <property type="match status" value="1"/>
</dbReference>
<accession>A0A0J6WGP9</accession>
<dbReference type="AlphaFoldDB" id="A0A0J6WGP9"/>